<evidence type="ECO:0000313" key="4">
    <source>
        <dbReference type="Proteomes" id="UP001499933"/>
    </source>
</evidence>
<comment type="caution">
    <text evidence="3">The sequence shown here is derived from an EMBL/GenBank/DDBJ whole genome shotgun (WGS) entry which is preliminary data.</text>
</comment>
<evidence type="ECO:0000256" key="2">
    <source>
        <dbReference type="SAM" id="SignalP"/>
    </source>
</evidence>
<feature type="region of interest" description="Disordered" evidence="1">
    <location>
        <begin position="80"/>
        <end position="106"/>
    </location>
</feature>
<dbReference type="RefSeq" id="WP_344092655.1">
    <property type="nucleotide sequence ID" value="NZ_BAAAOG010000002.1"/>
</dbReference>
<keyword evidence="2" id="KW-0732">Signal</keyword>
<organism evidence="3 4">
    <name type="scientific">Microbacterium deminutum</name>
    <dbReference type="NCBI Taxonomy" id="344164"/>
    <lineage>
        <taxon>Bacteria</taxon>
        <taxon>Bacillati</taxon>
        <taxon>Actinomycetota</taxon>
        <taxon>Actinomycetes</taxon>
        <taxon>Micrococcales</taxon>
        <taxon>Microbacteriaceae</taxon>
        <taxon>Microbacterium</taxon>
    </lineage>
</organism>
<evidence type="ECO:0008006" key="5">
    <source>
        <dbReference type="Google" id="ProtNLM"/>
    </source>
</evidence>
<feature type="signal peptide" evidence="2">
    <location>
        <begin position="1"/>
        <end position="27"/>
    </location>
</feature>
<feature type="chain" id="PRO_5046180475" description="Secreted protein" evidence="2">
    <location>
        <begin position="28"/>
        <end position="159"/>
    </location>
</feature>
<dbReference type="EMBL" id="BAAAOG010000002">
    <property type="protein sequence ID" value="GAA1952874.1"/>
    <property type="molecule type" value="Genomic_DNA"/>
</dbReference>
<protein>
    <recommendedName>
        <fullName evidence="5">Secreted protein</fullName>
    </recommendedName>
</protein>
<name>A0ABP5BXH7_9MICO</name>
<keyword evidence="4" id="KW-1185">Reference proteome</keyword>
<evidence type="ECO:0000256" key="1">
    <source>
        <dbReference type="SAM" id="MobiDB-lite"/>
    </source>
</evidence>
<accession>A0ABP5BXH7</accession>
<proteinExistence type="predicted"/>
<reference evidence="4" key="1">
    <citation type="journal article" date="2019" name="Int. J. Syst. Evol. Microbiol.">
        <title>The Global Catalogue of Microorganisms (GCM) 10K type strain sequencing project: providing services to taxonomists for standard genome sequencing and annotation.</title>
        <authorList>
            <consortium name="The Broad Institute Genomics Platform"/>
            <consortium name="The Broad Institute Genome Sequencing Center for Infectious Disease"/>
            <person name="Wu L."/>
            <person name="Ma J."/>
        </authorList>
    </citation>
    <scope>NUCLEOTIDE SEQUENCE [LARGE SCALE GENOMIC DNA]</scope>
    <source>
        <strain evidence="4">JCM 14901</strain>
    </source>
</reference>
<evidence type="ECO:0000313" key="3">
    <source>
        <dbReference type="EMBL" id="GAA1952874.1"/>
    </source>
</evidence>
<gene>
    <name evidence="3" type="ORF">GCM10009776_13470</name>
</gene>
<dbReference type="Proteomes" id="UP001499933">
    <property type="component" value="Unassembled WGS sequence"/>
</dbReference>
<sequence>MFSHRRALAVAAVVCASVLGLASPAMAAPPATSTSTADVIGVTVRTGSTSAAIAVRYRCTGSPDQVHVWVSLKQSADRTADPRLADEGSGSRGTAAAWSQSHAGKPKCDGTTHFGVFTVDQQEAGYGILRHGWAYVQFCLFDAQNQTVPVSDFEFDRLL</sequence>